<dbReference type="Proteomes" id="UP000321749">
    <property type="component" value="Unassembled WGS sequence"/>
</dbReference>
<accession>A0AA87RCJ1</accession>
<gene>
    <name evidence="1" type="ORF">ABA31_16670</name>
</gene>
<keyword evidence="2" id="KW-1185">Reference proteome</keyword>
<dbReference type="AlphaFoldDB" id="A0AA87RCJ1"/>
<sequence length="48" mass="4986">MPLIDHIGITVEDLARGIAQFDPVMRALGCTRQDADGSVAGTAGTTRS</sequence>
<dbReference type="RefSeq" id="WP_318279165.1">
    <property type="nucleotide sequence ID" value="NZ_BJUU01000009.1"/>
</dbReference>
<name>A0AA87RCJ1_9MICO</name>
<dbReference type="EMBL" id="BJUU01000009">
    <property type="protein sequence ID" value="GEK80316.1"/>
    <property type="molecule type" value="Genomic_DNA"/>
</dbReference>
<reference evidence="1 2" key="1">
    <citation type="submission" date="2019-07" db="EMBL/GenBank/DDBJ databases">
        <title>Whole genome shotgun sequence of Agrococcus baldri NBRC 103055.</title>
        <authorList>
            <person name="Hosoyama A."/>
            <person name="Uohara A."/>
            <person name="Ohji S."/>
            <person name="Ichikawa N."/>
        </authorList>
    </citation>
    <scope>NUCLEOTIDE SEQUENCE [LARGE SCALE GENOMIC DNA]</scope>
    <source>
        <strain evidence="1 2">NBRC 103055</strain>
    </source>
</reference>
<evidence type="ECO:0000313" key="1">
    <source>
        <dbReference type="EMBL" id="GEK80316.1"/>
    </source>
</evidence>
<comment type="caution">
    <text evidence="1">The sequence shown here is derived from an EMBL/GenBank/DDBJ whole genome shotgun (WGS) entry which is preliminary data.</text>
</comment>
<proteinExistence type="predicted"/>
<organism evidence="1 2">
    <name type="scientific">Agrococcus baldri</name>
    <dbReference type="NCBI Taxonomy" id="153730"/>
    <lineage>
        <taxon>Bacteria</taxon>
        <taxon>Bacillati</taxon>
        <taxon>Actinomycetota</taxon>
        <taxon>Actinomycetes</taxon>
        <taxon>Micrococcales</taxon>
        <taxon>Microbacteriaceae</taxon>
        <taxon>Agrococcus</taxon>
    </lineage>
</organism>
<protein>
    <recommendedName>
        <fullName evidence="3">Glyoxalase/Bleomycin resistance protein/Dioxygenase superfamily protein</fullName>
    </recommendedName>
</protein>
<evidence type="ECO:0000313" key="2">
    <source>
        <dbReference type="Proteomes" id="UP000321749"/>
    </source>
</evidence>
<evidence type="ECO:0008006" key="3">
    <source>
        <dbReference type="Google" id="ProtNLM"/>
    </source>
</evidence>